<dbReference type="InterPro" id="IPR036397">
    <property type="entry name" value="RNaseH_sf"/>
</dbReference>
<protein>
    <submittedName>
        <fullName evidence="2">Retrovirus-related Pol poly from transposon</fullName>
    </submittedName>
</protein>
<dbReference type="Proteomes" id="UP001152795">
    <property type="component" value="Unassembled WGS sequence"/>
</dbReference>
<dbReference type="Gene3D" id="3.30.420.10">
    <property type="entry name" value="Ribonuclease H-like superfamily/Ribonuclease H"/>
    <property type="match status" value="1"/>
</dbReference>
<dbReference type="InterPro" id="IPR050951">
    <property type="entry name" value="Retrovirus_Pol_polyprotein"/>
</dbReference>
<dbReference type="InterPro" id="IPR001584">
    <property type="entry name" value="Integrase_cat-core"/>
</dbReference>
<feature type="domain" description="Integrase catalytic" evidence="1">
    <location>
        <begin position="201"/>
        <end position="317"/>
    </location>
</feature>
<name>A0A7D9K4D7_PARCT</name>
<evidence type="ECO:0000313" key="3">
    <source>
        <dbReference type="Proteomes" id="UP001152795"/>
    </source>
</evidence>
<dbReference type="PANTHER" id="PTHR37984">
    <property type="entry name" value="PROTEIN CBG26694"/>
    <property type="match status" value="1"/>
</dbReference>
<dbReference type="GO" id="GO:0015074">
    <property type="term" value="P:DNA integration"/>
    <property type="evidence" value="ECO:0007669"/>
    <property type="project" value="InterPro"/>
</dbReference>
<accession>A0A7D9K4D7</accession>
<dbReference type="GO" id="GO:0003676">
    <property type="term" value="F:nucleic acid binding"/>
    <property type="evidence" value="ECO:0007669"/>
    <property type="project" value="InterPro"/>
</dbReference>
<dbReference type="InterPro" id="IPR012337">
    <property type="entry name" value="RNaseH-like_sf"/>
</dbReference>
<evidence type="ECO:0000259" key="1">
    <source>
        <dbReference type="PROSITE" id="PS50994"/>
    </source>
</evidence>
<reference evidence="2" key="1">
    <citation type="submission" date="2020-04" db="EMBL/GenBank/DDBJ databases">
        <authorList>
            <person name="Alioto T."/>
            <person name="Alioto T."/>
            <person name="Gomez Garrido J."/>
        </authorList>
    </citation>
    <scope>NUCLEOTIDE SEQUENCE</scope>
    <source>
        <strain evidence="2">A484AB</strain>
    </source>
</reference>
<dbReference type="PANTHER" id="PTHR37984:SF15">
    <property type="entry name" value="INTEGRASE CATALYTIC DOMAIN-CONTAINING PROTEIN"/>
    <property type="match status" value="1"/>
</dbReference>
<proteinExistence type="predicted"/>
<keyword evidence="3" id="KW-1185">Reference proteome</keyword>
<dbReference type="EMBL" id="CACRXK020026592">
    <property type="protein sequence ID" value="CAB4040296.1"/>
    <property type="molecule type" value="Genomic_DNA"/>
</dbReference>
<organism evidence="2 3">
    <name type="scientific">Paramuricea clavata</name>
    <name type="common">Red gorgonian</name>
    <name type="synonym">Violescent sea-whip</name>
    <dbReference type="NCBI Taxonomy" id="317549"/>
    <lineage>
        <taxon>Eukaryota</taxon>
        <taxon>Metazoa</taxon>
        <taxon>Cnidaria</taxon>
        <taxon>Anthozoa</taxon>
        <taxon>Octocorallia</taxon>
        <taxon>Malacalcyonacea</taxon>
        <taxon>Plexauridae</taxon>
        <taxon>Paramuricea</taxon>
    </lineage>
</organism>
<dbReference type="OrthoDB" id="10062030at2759"/>
<dbReference type="AlphaFoldDB" id="A0A7D9K4D7"/>
<dbReference type="PROSITE" id="PS50994">
    <property type="entry name" value="INTEGRASE"/>
    <property type="match status" value="1"/>
</dbReference>
<dbReference type="SUPFAM" id="SSF53098">
    <property type="entry name" value="Ribonuclease H-like"/>
    <property type="match status" value="1"/>
</dbReference>
<sequence>MPVDLANYREMCTEEVPSENIKAVITGITAQQYGNATWFTALTLDEDLPDIDSDFLTNDGCRLSIGNDVILKAQKEDLSIGKVRSFKLEGRRPSIQDANYPIPRPCCGNGINLRLERTDYYVAKAVHTHNSFCQENFSLRFTRTAPGYGIFRNGESGTISERKILWPNMESEITHFVTNVCGCLKQRRPARPTCAPLCSITTCSPFELISIDYMHLEKSSGGYEYILVIVDHFTRFAQAYPTRIKSSTTAAEKLYNDFILRFGFPAHIQHDQGQEFKNNLFYQLEKVTGIRRRRTTTYTIIRPTARLNDSIERHWQC</sequence>
<gene>
    <name evidence="2" type="ORF">PACLA_8A068667</name>
</gene>
<evidence type="ECO:0000313" key="2">
    <source>
        <dbReference type="EMBL" id="CAB4040296.1"/>
    </source>
</evidence>
<comment type="caution">
    <text evidence="2">The sequence shown here is derived from an EMBL/GenBank/DDBJ whole genome shotgun (WGS) entry which is preliminary data.</text>
</comment>
<dbReference type="Pfam" id="PF00665">
    <property type="entry name" value="rve"/>
    <property type="match status" value="1"/>
</dbReference>